<sequence length="111" mass="12062">MQLITPLKTAAQSTPSKQAQPRLEAARQKLLAPHVPPLLRMTAFLRLSCSTLEAPGAYSQLMQALFSHHPTWWQTCEVTAAGALQSSDPEIQLLLAVVSQLHAPQDLLLAA</sequence>
<accession>A0A2T1EN52</accession>
<evidence type="ECO:0000313" key="2">
    <source>
        <dbReference type="EMBL" id="PSB34133.1"/>
    </source>
</evidence>
<feature type="compositionally biased region" description="Polar residues" evidence="1">
    <location>
        <begin position="10"/>
        <end position="19"/>
    </location>
</feature>
<reference evidence="3" key="1">
    <citation type="submission" date="2018-02" db="EMBL/GenBank/DDBJ databases">
        <authorList>
            <person name="Moore K."/>
            <person name="Momper L."/>
        </authorList>
    </citation>
    <scope>NUCLEOTIDE SEQUENCE [LARGE SCALE GENOMIC DNA]</scope>
    <source>
        <strain evidence="3">ULC18</strain>
    </source>
</reference>
<reference evidence="2 3" key="2">
    <citation type="submission" date="2018-03" db="EMBL/GenBank/DDBJ databases">
        <title>The ancient ancestry and fast evolution of plastids.</title>
        <authorList>
            <person name="Moore K.R."/>
            <person name="Magnabosco C."/>
            <person name="Momper L."/>
            <person name="Gold D.A."/>
            <person name="Bosak T."/>
            <person name="Fournier G.P."/>
        </authorList>
    </citation>
    <scope>NUCLEOTIDE SEQUENCE [LARGE SCALE GENOMIC DNA]</scope>
    <source>
        <strain evidence="2 3">ULC18</strain>
    </source>
</reference>
<evidence type="ECO:0000313" key="3">
    <source>
        <dbReference type="Proteomes" id="UP000239576"/>
    </source>
</evidence>
<dbReference type="AlphaFoldDB" id="A0A2T1EN52"/>
<keyword evidence="3" id="KW-1185">Reference proteome</keyword>
<name>A0A2T1EN52_9CYAN</name>
<dbReference type="OrthoDB" id="582441at2"/>
<proteinExistence type="predicted"/>
<evidence type="ECO:0000256" key="1">
    <source>
        <dbReference type="SAM" id="MobiDB-lite"/>
    </source>
</evidence>
<organism evidence="2 3">
    <name type="scientific">Stenomitos frigidus ULC18</name>
    <dbReference type="NCBI Taxonomy" id="2107698"/>
    <lineage>
        <taxon>Bacteria</taxon>
        <taxon>Bacillati</taxon>
        <taxon>Cyanobacteriota</taxon>
        <taxon>Cyanophyceae</taxon>
        <taxon>Leptolyngbyales</taxon>
        <taxon>Leptolyngbyaceae</taxon>
        <taxon>Stenomitos</taxon>
    </lineage>
</organism>
<dbReference type="Proteomes" id="UP000239576">
    <property type="component" value="Unassembled WGS sequence"/>
</dbReference>
<dbReference type="RefSeq" id="WP_106254894.1">
    <property type="nucleotide sequence ID" value="NZ_CAWNSW010000037.1"/>
</dbReference>
<dbReference type="EMBL" id="PVWK01000015">
    <property type="protein sequence ID" value="PSB34133.1"/>
    <property type="molecule type" value="Genomic_DNA"/>
</dbReference>
<gene>
    <name evidence="2" type="ORF">C7B82_03305</name>
</gene>
<comment type="caution">
    <text evidence="2">The sequence shown here is derived from an EMBL/GenBank/DDBJ whole genome shotgun (WGS) entry which is preliminary data.</text>
</comment>
<feature type="region of interest" description="Disordered" evidence="1">
    <location>
        <begin position="1"/>
        <end position="24"/>
    </location>
</feature>
<protein>
    <submittedName>
        <fullName evidence="2">Uncharacterized protein</fullName>
    </submittedName>
</protein>